<dbReference type="InterPro" id="IPR021613">
    <property type="entry name" value="Receptor_IA-2_dom"/>
</dbReference>
<dbReference type="Pfam" id="PF11548">
    <property type="entry name" value="Receptor_IA-2"/>
    <property type="match status" value="1"/>
</dbReference>
<evidence type="ECO:0000256" key="1">
    <source>
        <dbReference type="ARBA" id="ARBA00004167"/>
    </source>
</evidence>
<feature type="domain" description="Protein-tyrosine phosphatase receptor IA-2 ectodomain" evidence="9">
    <location>
        <begin position="198"/>
        <end position="261"/>
    </location>
</feature>
<keyword evidence="7" id="KW-0325">Glycoprotein</keyword>
<proteinExistence type="predicted"/>
<dbReference type="PANTHER" id="PTHR46106">
    <property type="entry name" value="IA-2 PROTEIN TYROSINE PHOSPHATASE, ISOFORM C"/>
    <property type="match status" value="1"/>
</dbReference>
<name>S7MKD3_MYOBR</name>
<evidence type="ECO:0000256" key="2">
    <source>
        <dbReference type="ARBA" id="ARBA00022692"/>
    </source>
</evidence>
<comment type="subcellular location">
    <subcellularLocation>
        <location evidence="1">Membrane</location>
        <topology evidence="1">Single-pass membrane protein</topology>
    </subcellularLocation>
</comment>
<evidence type="ECO:0000259" key="9">
    <source>
        <dbReference type="Pfam" id="PF11548"/>
    </source>
</evidence>
<feature type="region of interest" description="Disordered" evidence="8">
    <location>
        <begin position="126"/>
        <end position="152"/>
    </location>
</feature>
<dbReference type="GO" id="GO:0051046">
    <property type="term" value="P:regulation of secretion"/>
    <property type="evidence" value="ECO:0007669"/>
    <property type="project" value="TreeGrafter"/>
</dbReference>
<feature type="compositionally biased region" description="Pro residues" evidence="8">
    <location>
        <begin position="1"/>
        <end position="11"/>
    </location>
</feature>
<feature type="region of interest" description="Disordered" evidence="8">
    <location>
        <begin position="1"/>
        <end position="114"/>
    </location>
</feature>
<evidence type="ECO:0000256" key="6">
    <source>
        <dbReference type="ARBA" id="ARBA00023170"/>
    </source>
</evidence>
<evidence type="ECO:0000256" key="3">
    <source>
        <dbReference type="ARBA" id="ARBA00022729"/>
    </source>
</evidence>
<keyword evidence="3" id="KW-0732">Signal</keyword>
<accession>S7MKD3</accession>
<dbReference type="GO" id="GO:0030141">
    <property type="term" value="C:secretory granule"/>
    <property type="evidence" value="ECO:0007669"/>
    <property type="project" value="InterPro"/>
</dbReference>
<protein>
    <submittedName>
        <fullName evidence="10">Receptor-type tyrosine-protein phosphatase N2</fullName>
    </submittedName>
</protein>
<dbReference type="EMBL" id="KE161577">
    <property type="protein sequence ID" value="EPQ04581.1"/>
    <property type="molecule type" value="Genomic_DNA"/>
</dbReference>
<dbReference type="GO" id="GO:0016020">
    <property type="term" value="C:membrane"/>
    <property type="evidence" value="ECO:0007669"/>
    <property type="project" value="UniProtKB-SubCell"/>
</dbReference>
<feature type="compositionally biased region" description="Basic and acidic residues" evidence="8">
    <location>
        <begin position="43"/>
        <end position="56"/>
    </location>
</feature>
<dbReference type="GO" id="GO:0045202">
    <property type="term" value="C:synapse"/>
    <property type="evidence" value="ECO:0007669"/>
    <property type="project" value="TreeGrafter"/>
</dbReference>
<dbReference type="InterPro" id="IPR033522">
    <property type="entry name" value="IA-2/IA-2_beta"/>
</dbReference>
<reference evidence="10 11" key="1">
    <citation type="journal article" date="2013" name="Nat. Commun.">
        <title>Genome analysis reveals insights into physiology and longevity of the Brandt's bat Myotis brandtii.</title>
        <authorList>
            <person name="Seim I."/>
            <person name="Fang X."/>
            <person name="Xiong Z."/>
            <person name="Lobanov A.V."/>
            <person name="Huang Z."/>
            <person name="Ma S."/>
            <person name="Feng Y."/>
            <person name="Turanov A.A."/>
            <person name="Zhu Y."/>
            <person name="Lenz T.L."/>
            <person name="Gerashchenko M.V."/>
            <person name="Fan D."/>
            <person name="Hee Yim S."/>
            <person name="Yao X."/>
            <person name="Jordan D."/>
            <person name="Xiong Y."/>
            <person name="Ma Y."/>
            <person name="Lyapunov A.N."/>
            <person name="Chen G."/>
            <person name="Kulakova O.I."/>
            <person name="Sun Y."/>
            <person name="Lee S.G."/>
            <person name="Bronson R.T."/>
            <person name="Moskalev A.A."/>
            <person name="Sunyaev S.R."/>
            <person name="Zhang G."/>
            <person name="Krogh A."/>
            <person name="Wang J."/>
            <person name="Gladyshev V.N."/>
        </authorList>
    </citation>
    <scope>NUCLEOTIDE SEQUENCE [LARGE SCALE GENOMIC DNA]</scope>
</reference>
<sequence length="318" mass="33007">MIAPSPTPAGPLAPDDLLRVPWRKHGKRFSPSEDPTEPLGTGDDPRARDGGAHGHGEVGPVSLSGGDVLQGPGSRRPPGAPPGAPLATGIEQAEGPAAALSSEEDTAGVENVRSRTYSTELLARPRSEPRAHGLGEFPRWVPGASQEQEGPGHSLRLEVKSPEEAYGYIVTESDPLSLEKGKQLLADVTGLLHVPTSVLADTDPLSLEKGKQLLADVTGLLHVPTSVLADTEVLGPAVTFRVSANVQNVTPADVAKAAASILDHDLSAISLVTASILDHDLSAISLVTASILDHNPSAVSLVTASILDHDLRAPSPWC</sequence>
<organism evidence="10 11">
    <name type="scientific">Myotis brandtii</name>
    <name type="common">Brandt's bat</name>
    <dbReference type="NCBI Taxonomy" id="109478"/>
    <lineage>
        <taxon>Eukaryota</taxon>
        <taxon>Metazoa</taxon>
        <taxon>Chordata</taxon>
        <taxon>Craniata</taxon>
        <taxon>Vertebrata</taxon>
        <taxon>Euteleostomi</taxon>
        <taxon>Mammalia</taxon>
        <taxon>Eutheria</taxon>
        <taxon>Laurasiatheria</taxon>
        <taxon>Chiroptera</taxon>
        <taxon>Yangochiroptera</taxon>
        <taxon>Vespertilionidae</taxon>
        <taxon>Myotis</taxon>
    </lineage>
</organism>
<dbReference type="PANTHER" id="PTHR46106:SF5">
    <property type="entry name" value="RECEPTOR-TYPE TYROSINE-PROTEIN PHOSPHATASE N2"/>
    <property type="match status" value="1"/>
</dbReference>
<keyword evidence="2" id="KW-0812">Transmembrane</keyword>
<gene>
    <name evidence="10" type="ORF">D623_10011264</name>
</gene>
<evidence type="ECO:0000313" key="11">
    <source>
        <dbReference type="Proteomes" id="UP000052978"/>
    </source>
</evidence>
<evidence type="ECO:0000256" key="4">
    <source>
        <dbReference type="ARBA" id="ARBA00022989"/>
    </source>
</evidence>
<dbReference type="Gene3D" id="3.30.70.2470">
    <property type="entry name" value="Protein-tyrosine phosphatase receptor IA-2 ectodomain"/>
    <property type="match status" value="2"/>
</dbReference>
<keyword evidence="4" id="KW-1133">Transmembrane helix</keyword>
<evidence type="ECO:0000256" key="7">
    <source>
        <dbReference type="ARBA" id="ARBA00023180"/>
    </source>
</evidence>
<keyword evidence="11" id="KW-1185">Reference proteome</keyword>
<keyword evidence="5" id="KW-0472">Membrane</keyword>
<evidence type="ECO:0000256" key="8">
    <source>
        <dbReference type="SAM" id="MobiDB-lite"/>
    </source>
</evidence>
<evidence type="ECO:0000313" key="10">
    <source>
        <dbReference type="EMBL" id="EPQ04581.1"/>
    </source>
</evidence>
<dbReference type="Proteomes" id="UP000052978">
    <property type="component" value="Unassembled WGS sequence"/>
</dbReference>
<evidence type="ECO:0000256" key="5">
    <source>
        <dbReference type="ARBA" id="ARBA00023136"/>
    </source>
</evidence>
<dbReference type="InterPro" id="IPR038112">
    <property type="entry name" value="Receptor_IA-2_ectodomain_sf"/>
</dbReference>
<dbReference type="GO" id="GO:0035773">
    <property type="term" value="P:insulin secretion involved in cellular response to glucose stimulus"/>
    <property type="evidence" value="ECO:0007669"/>
    <property type="project" value="TreeGrafter"/>
</dbReference>
<keyword evidence="6 10" id="KW-0675">Receptor</keyword>
<dbReference type="AlphaFoldDB" id="S7MKD3"/>